<dbReference type="GO" id="GO:0005737">
    <property type="term" value="C:cytoplasm"/>
    <property type="evidence" value="ECO:0007669"/>
    <property type="project" value="TreeGrafter"/>
</dbReference>
<reference evidence="5 6" key="1">
    <citation type="submission" date="2019-02" db="EMBL/GenBank/DDBJ databases">
        <title>Deep-cultivation of Planctomycetes and their phenomic and genomic characterization uncovers novel biology.</title>
        <authorList>
            <person name="Wiegand S."/>
            <person name="Jogler M."/>
            <person name="Boedeker C."/>
            <person name="Pinto D."/>
            <person name="Vollmers J."/>
            <person name="Rivas-Marin E."/>
            <person name="Kohn T."/>
            <person name="Peeters S.H."/>
            <person name="Heuer A."/>
            <person name="Rast P."/>
            <person name="Oberbeckmann S."/>
            <person name="Bunk B."/>
            <person name="Jeske O."/>
            <person name="Meyerdierks A."/>
            <person name="Storesund J.E."/>
            <person name="Kallscheuer N."/>
            <person name="Luecker S."/>
            <person name="Lage O.M."/>
            <person name="Pohl T."/>
            <person name="Merkel B.J."/>
            <person name="Hornburger P."/>
            <person name="Mueller R.-W."/>
            <person name="Bruemmer F."/>
            <person name="Labrenz M."/>
            <person name="Spormann A.M."/>
            <person name="Op den Camp H."/>
            <person name="Overmann J."/>
            <person name="Amann R."/>
            <person name="Jetten M.S.M."/>
            <person name="Mascher T."/>
            <person name="Medema M.H."/>
            <person name="Devos D.P."/>
            <person name="Kaster A.-K."/>
            <person name="Ovreas L."/>
            <person name="Rohde M."/>
            <person name="Galperin M.Y."/>
            <person name="Jogler C."/>
        </authorList>
    </citation>
    <scope>NUCLEOTIDE SEQUENCE [LARGE SCALE GENOMIC DNA]</scope>
    <source>
        <strain evidence="5 6">Mal48</strain>
    </source>
</reference>
<protein>
    <submittedName>
        <fullName evidence="5">5-keto-4-deoxy-D-glucarate aldolase</fullName>
        <ecNumber evidence="5">4.1.2.20</ecNumber>
    </submittedName>
</protein>
<dbReference type="GO" id="GO:0008672">
    <property type="term" value="F:2-dehydro-3-deoxyglucarate aldolase activity"/>
    <property type="evidence" value="ECO:0007669"/>
    <property type="project" value="UniProtKB-EC"/>
</dbReference>
<accession>A0A517QHM8</accession>
<evidence type="ECO:0000313" key="5">
    <source>
        <dbReference type="EMBL" id="QDT31125.1"/>
    </source>
</evidence>
<dbReference type="OrthoDB" id="86160at2"/>
<dbReference type="EMBL" id="CP036267">
    <property type="protein sequence ID" value="QDT31125.1"/>
    <property type="molecule type" value="Genomic_DNA"/>
</dbReference>
<gene>
    <name evidence="5" type="primary">garL_1</name>
    <name evidence="5" type="ORF">Mal48_03560</name>
</gene>
<dbReference type="InterPro" id="IPR015813">
    <property type="entry name" value="Pyrv/PenolPyrv_kinase-like_dom"/>
</dbReference>
<feature type="domain" description="HpcH/HpaI aldolase/citrate lyase" evidence="4">
    <location>
        <begin position="17"/>
        <end position="243"/>
    </location>
</feature>
<dbReference type="InterPro" id="IPR050251">
    <property type="entry name" value="HpcH-HpaI_aldolase"/>
</dbReference>
<evidence type="ECO:0000256" key="1">
    <source>
        <dbReference type="ARBA" id="ARBA00005568"/>
    </source>
</evidence>
<dbReference type="Gene3D" id="3.20.20.60">
    <property type="entry name" value="Phosphoenolpyruvate-binding domains"/>
    <property type="match status" value="1"/>
</dbReference>
<dbReference type="GO" id="GO:0046872">
    <property type="term" value="F:metal ion binding"/>
    <property type="evidence" value="ECO:0007669"/>
    <property type="project" value="UniProtKB-KW"/>
</dbReference>
<dbReference type="Proteomes" id="UP000315724">
    <property type="component" value="Chromosome"/>
</dbReference>
<dbReference type="EC" id="4.1.2.20" evidence="5"/>
<evidence type="ECO:0000259" key="4">
    <source>
        <dbReference type="Pfam" id="PF03328"/>
    </source>
</evidence>
<sequence>MKKNPVKVALRAGEPQVGTWLSFGDLTATRLLARVGFPWLTIDLEHSPIDWNQAAMLIGAIADAGCVPLVRVPEGRHDHIKRVLDAGAHGIIVPMVNTVEQAKAAIAAAKYPPQGNRSVGGATHALNFDATAGDYYKYANDEILVVLQTESPEGVDNAEEIYALEGVDAIFVGPNDLRAQMRTPDGTDPTVEEFEAMLARIVAAGKKTGTPVGLHVQTIDDVNQRVAEGWQFIALGSDLKMLVTQAQELISGLNPEEEASDLARY</sequence>
<dbReference type="RefSeq" id="WP_145195475.1">
    <property type="nucleotide sequence ID" value="NZ_CP036267.1"/>
</dbReference>
<keyword evidence="3 5" id="KW-0456">Lyase</keyword>
<dbReference type="InterPro" id="IPR040442">
    <property type="entry name" value="Pyrv_kinase-like_dom_sf"/>
</dbReference>
<keyword evidence="6" id="KW-1185">Reference proteome</keyword>
<evidence type="ECO:0000256" key="3">
    <source>
        <dbReference type="ARBA" id="ARBA00023239"/>
    </source>
</evidence>
<dbReference type="AlphaFoldDB" id="A0A517QHM8"/>
<dbReference type="Pfam" id="PF03328">
    <property type="entry name" value="HpcH_HpaI"/>
    <property type="match status" value="1"/>
</dbReference>
<organism evidence="5 6">
    <name type="scientific">Thalassoglobus polymorphus</name>
    <dbReference type="NCBI Taxonomy" id="2527994"/>
    <lineage>
        <taxon>Bacteria</taxon>
        <taxon>Pseudomonadati</taxon>
        <taxon>Planctomycetota</taxon>
        <taxon>Planctomycetia</taxon>
        <taxon>Planctomycetales</taxon>
        <taxon>Planctomycetaceae</taxon>
        <taxon>Thalassoglobus</taxon>
    </lineage>
</organism>
<keyword evidence="2" id="KW-0479">Metal-binding</keyword>
<dbReference type="InterPro" id="IPR005000">
    <property type="entry name" value="Aldolase/citrate-lyase_domain"/>
</dbReference>
<dbReference type="PANTHER" id="PTHR30502">
    <property type="entry name" value="2-KETO-3-DEOXY-L-RHAMNONATE ALDOLASE"/>
    <property type="match status" value="1"/>
</dbReference>
<name>A0A517QHM8_9PLAN</name>
<dbReference type="SUPFAM" id="SSF51621">
    <property type="entry name" value="Phosphoenolpyruvate/pyruvate domain"/>
    <property type="match status" value="1"/>
</dbReference>
<evidence type="ECO:0000313" key="6">
    <source>
        <dbReference type="Proteomes" id="UP000315724"/>
    </source>
</evidence>
<evidence type="ECO:0000256" key="2">
    <source>
        <dbReference type="ARBA" id="ARBA00022723"/>
    </source>
</evidence>
<comment type="similarity">
    <text evidence="1">Belongs to the HpcH/HpaI aldolase family.</text>
</comment>
<dbReference type="PANTHER" id="PTHR30502:SF0">
    <property type="entry name" value="PHOSPHOENOLPYRUVATE CARBOXYLASE FAMILY PROTEIN"/>
    <property type="match status" value="1"/>
</dbReference>
<proteinExistence type="inferred from homology"/>
<dbReference type="KEGG" id="tpol:Mal48_03560"/>